<reference evidence="3 4" key="1">
    <citation type="journal article" date="2022" name="Nat. Plants">
        <title>Genomes of leafy and leafless Platanthera orchids illuminate the evolution of mycoheterotrophy.</title>
        <authorList>
            <person name="Li M.H."/>
            <person name="Liu K.W."/>
            <person name="Li Z."/>
            <person name="Lu H.C."/>
            <person name="Ye Q.L."/>
            <person name="Zhang D."/>
            <person name="Wang J.Y."/>
            <person name="Li Y.F."/>
            <person name="Zhong Z.M."/>
            <person name="Liu X."/>
            <person name="Yu X."/>
            <person name="Liu D.K."/>
            <person name="Tu X.D."/>
            <person name="Liu B."/>
            <person name="Hao Y."/>
            <person name="Liao X.Y."/>
            <person name="Jiang Y.T."/>
            <person name="Sun W.H."/>
            <person name="Chen J."/>
            <person name="Chen Y.Q."/>
            <person name="Ai Y."/>
            <person name="Zhai J.W."/>
            <person name="Wu S.S."/>
            <person name="Zhou Z."/>
            <person name="Hsiao Y.Y."/>
            <person name="Wu W.L."/>
            <person name="Chen Y.Y."/>
            <person name="Lin Y.F."/>
            <person name="Hsu J.L."/>
            <person name="Li C.Y."/>
            <person name="Wang Z.W."/>
            <person name="Zhao X."/>
            <person name="Zhong W.Y."/>
            <person name="Ma X.K."/>
            <person name="Ma L."/>
            <person name="Huang J."/>
            <person name="Chen G.Z."/>
            <person name="Huang M.Z."/>
            <person name="Huang L."/>
            <person name="Peng D.H."/>
            <person name="Luo Y.B."/>
            <person name="Zou S.Q."/>
            <person name="Chen S.P."/>
            <person name="Lan S."/>
            <person name="Tsai W.C."/>
            <person name="Van de Peer Y."/>
            <person name="Liu Z.J."/>
        </authorList>
    </citation>
    <scope>NUCLEOTIDE SEQUENCE [LARGE SCALE GENOMIC DNA]</scope>
    <source>
        <strain evidence="3">Lor288</strain>
    </source>
</reference>
<dbReference type="EMBL" id="JBBWWR010000012">
    <property type="protein sequence ID" value="KAK8959015.1"/>
    <property type="molecule type" value="Genomic_DNA"/>
</dbReference>
<evidence type="ECO:0000313" key="3">
    <source>
        <dbReference type="EMBL" id="KAK8959015.1"/>
    </source>
</evidence>
<feature type="chain" id="PRO_5046262790" evidence="2">
    <location>
        <begin position="31"/>
        <end position="114"/>
    </location>
</feature>
<feature type="signal peptide" evidence="2">
    <location>
        <begin position="1"/>
        <end position="30"/>
    </location>
</feature>
<gene>
    <name evidence="3" type="ORF">KSP40_PGU022461</name>
</gene>
<evidence type="ECO:0000313" key="4">
    <source>
        <dbReference type="Proteomes" id="UP001412067"/>
    </source>
</evidence>
<proteinExistence type="predicted"/>
<accession>A0ABR2M5U7</accession>
<sequence length="114" mass="12161">MGRKKSARFMAALILASTLLLAASLQVTKAGDRLAAAKWVLPVPAPVETTRRLLGTRRPTARPPAPVSRPTVSPITPMPSSPPPPYFCFCCFCSCCCASYSSSGNRPTVFAFCL</sequence>
<name>A0ABR2M5U7_9ASPA</name>
<keyword evidence="4" id="KW-1185">Reference proteome</keyword>
<protein>
    <submittedName>
        <fullName evidence="3">Uncharacterized protein</fullName>
    </submittedName>
</protein>
<evidence type="ECO:0000256" key="2">
    <source>
        <dbReference type="SAM" id="SignalP"/>
    </source>
</evidence>
<comment type="caution">
    <text evidence="3">The sequence shown here is derived from an EMBL/GenBank/DDBJ whole genome shotgun (WGS) entry which is preliminary data.</text>
</comment>
<organism evidence="3 4">
    <name type="scientific">Platanthera guangdongensis</name>
    <dbReference type="NCBI Taxonomy" id="2320717"/>
    <lineage>
        <taxon>Eukaryota</taxon>
        <taxon>Viridiplantae</taxon>
        <taxon>Streptophyta</taxon>
        <taxon>Embryophyta</taxon>
        <taxon>Tracheophyta</taxon>
        <taxon>Spermatophyta</taxon>
        <taxon>Magnoliopsida</taxon>
        <taxon>Liliopsida</taxon>
        <taxon>Asparagales</taxon>
        <taxon>Orchidaceae</taxon>
        <taxon>Orchidoideae</taxon>
        <taxon>Orchideae</taxon>
        <taxon>Orchidinae</taxon>
        <taxon>Platanthera</taxon>
    </lineage>
</organism>
<evidence type="ECO:0000256" key="1">
    <source>
        <dbReference type="SAM" id="MobiDB-lite"/>
    </source>
</evidence>
<dbReference type="Proteomes" id="UP001412067">
    <property type="component" value="Unassembled WGS sequence"/>
</dbReference>
<keyword evidence="2" id="KW-0732">Signal</keyword>
<feature type="region of interest" description="Disordered" evidence="1">
    <location>
        <begin position="55"/>
        <end position="75"/>
    </location>
</feature>